<dbReference type="Proteomes" id="UP000822688">
    <property type="component" value="Chromosome 6"/>
</dbReference>
<dbReference type="GO" id="GO:0000160">
    <property type="term" value="P:phosphorelay signal transduction system"/>
    <property type="evidence" value="ECO:0007669"/>
    <property type="project" value="UniProtKB-UniRule"/>
</dbReference>
<evidence type="ECO:0000313" key="9">
    <source>
        <dbReference type="EMBL" id="KAG0570846.1"/>
    </source>
</evidence>
<evidence type="ECO:0000256" key="1">
    <source>
        <dbReference type="ARBA" id="ARBA00022490"/>
    </source>
</evidence>
<comment type="subcellular location">
    <subcellularLocation>
        <location evidence="6">Cytoplasm</location>
        <location evidence="6">Cytosol</location>
    </subcellularLocation>
    <subcellularLocation>
        <location evidence="6">Nucleus</location>
    </subcellularLocation>
</comment>
<dbReference type="InterPro" id="IPR008207">
    <property type="entry name" value="Sig_transdc_His_kin_Hpt_dom"/>
</dbReference>
<sequence>MAEGGEREKVVAKGEDGVSERGGAAAAPKEEDKEAEKEDVEKEYTVDELLEQHRDLIDSMLAEGILDDQFSQLQMLQDESTPDFVEEVVTLFFDDSVKLLENLTESLKTDPIDYKVVDGHVHQFKGSSSSIGAQRIKKVCMTFRPCCDNEDKQGCLDHLDKVKEEFNIVRTKLGKMLEVFAMTIRFWQIITNFCMSLF</sequence>
<evidence type="ECO:0000256" key="6">
    <source>
        <dbReference type="RuleBase" id="RU369004"/>
    </source>
</evidence>
<dbReference type="SUPFAM" id="SSF47226">
    <property type="entry name" value="Histidine-containing phosphotransfer domain, HPT domain"/>
    <property type="match status" value="1"/>
</dbReference>
<evidence type="ECO:0000256" key="5">
    <source>
        <dbReference type="PROSITE-ProRule" id="PRU00110"/>
    </source>
</evidence>
<dbReference type="InterPro" id="IPR036641">
    <property type="entry name" value="HPT_dom_sf"/>
</dbReference>
<evidence type="ECO:0000256" key="4">
    <source>
        <dbReference type="ARBA" id="ARBA00023242"/>
    </source>
</evidence>
<dbReference type="GO" id="GO:0043424">
    <property type="term" value="F:protein histidine kinase binding"/>
    <property type="evidence" value="ECO:0007669"/>
    <property type="project" value="UniProtKB-UniRule"/>
</dbReference>
<evidence type="ECO:0000256" key="3">
    <source>
        <dbReference type="ARBA" id="ARBA00023012"/>
    </source>
</evidence>
<feature type="domain" description="HPt" evidence="8">
    <location>
        <begin position="81"/>
        <end position="176"/>
    </location>
</feature>
<dbReference type="CDD" id="cd00088">
    <property type="entry name" value="HPT"/>
    <property type="match status" value="1"/>
</dbReference>
<dbReference type="AlphaFoldDB" id="A0A8T0HJ74"/>
<organism evidence="9 10">
    <name type="scientific">Ceratodon purpureus</name>
    <name type="common">Fire moss</name>
    <name type="synonym">Dicranum purpureum</name>
    <dbReference type="NCBI Taxonomy" id="3225"/>
    <lineage>
        <taxon>Eukaryota</taxon>
        <taxon>Viridiplantae</taxon>
        <taxon>Streptophyta</taxon>
        <taxon>Embryophyta</taxon>
        <taxon>Bryophyta</taxon>
        <taxon>Bryophytina</taxon>
        <taxon>Bryopsida</taxon>
        <taxon>Dicranidae</taxon>
        <taxon>Pseudoditrichales</taxon>
        <taxon>Ditrichaceae</taxon>
        <taxon>Ceratodon</taxon>
    </lineage>
</organism>
<evidence type="ECO:0000313" key="10">
    <source>
        <dbReference type="Proteomes" id="UP000822688"/>
    </source>
</evidence>
<dbReference type="PROSITE" id="PS50894">
    <property type="entry name" value="HPT"/>
    <property type="match status" value="1"/>
</dbReference>
<comment type="caution">
    <text evidence="9">The sequence shown here is derived from an EMBL/GenBank/DDBJ whole genome shotgun (WGS) entry which is preliminary data.</text>
</comment>
<dbReference type="Pfam" id="PF01627">
    <property type="entry name" value="Hpt"/>
    <property type="match status" value="1"/>
</dbReference>
<keyword evidence="1" id="KW-0963">Cytoplasm</keyword>
<dbReference type="Gene3D" id="1.20.120.160">
    <property type="entry name" value="HPT domain"/>
    <property type="match status" value="1"/>
</dbReference>
<dbReference type="PANTHER" id="PTHR28242">
    <property type="entry name" value="PHOSPHORELAY INTERMEDIATE PROTEIN YPD1"/>
    <property type="match status" value="1"/>
</dbReference>
<proteinExistence type="predicted"/>
<keyword evidence="3 6" id="KW-0902">Two-component regulatory system</keyword>
<evidence type="ECO:0000259" key="8">
    <source>
        <dbReference type="PROSITE" id="PS50894"/>
    </source>
</evidence>
<dbReference type="GO" id="GO:0009736">
    <property type="term" value="P:cytokinin-activated signaling pathway"/>
    <property type="evidence" value="ECO:0007669"/>
    <property type="project" value="UniProtKB-KW"/>
</dbReference>
<dbReference type="GO" id="GO:0005829">
    <property type="term" value="C:cytosol"/>
    <property type="evidence" value="ECO:0007669"/>
    <property type="project" value="UniProtKB-SubCell"/>
</dbReference>
<evidence type="ECO:0000256" key="2">
    <source>
        <dbReference type="ARBA" id="ARBA00022864"/>
    </source>
</evidence>
<keyword evidence="5" id="KW-0597">Phosphoprotein</keyword>
<dbReference type="FunFam" id="1.20.120.160:FF:000001">
    <property type="entry name" value="Histidine-containing phosphotransfer protein 1"/>
    <property type="match status" value="1"/>
</dbReference>
<dbReference type="GO" id="GO:0005634">
    <property type="term" value="C:nucleus"/>
    <property type="evidence" value="ECO:0007669"/>
    <property type="project" value="UniProtKB-SubCell"/>
</dbReference>
<accession>A0A8T0HJ74</accession>
<comment type="function">
    <text evidence="6">Functions as a two-component phosphorelay mediators between cytokinin sensor histidine kinases and response regulators (B-type ARRs). Plays an important role in propagating cytokinin signal transduction.</text>
</comment>
<keyword evidence="10" id="KW-1185">Reference proteome</keyword>
<keyword evidence="2 6" id="KW-0932">Cytokinin signaling pathway</keyword>
<feature type="region of interest" description="Disordered" evidence="7">
    <location>
        <begin position="1"/>
        <end position="44"/>
    </location>
</feature>
<comment type="domain">
    <text evidence="6">Histidine-containing phosphotransfer domain (HPt) contains an active histidine that mediates the phosphotransfer.</text>
</comment>
<protein>
    <recommendedName>
        <fullName evidence="6">Histidine-containing phosphotransfer protein</fullName>
    </recommendedName>
</protein>
<dbReference type="InterPro" id="IPR045871">
    <property type="entry name" value="AHP1-5/YPD1"/>
</dbReference>
<feature type="compositionally biased region" description="Basic and acidic residues" evidence="7">
    <location>
        <begin position="1"/>
        <end position="19"/>
    </location>
</feature>
<dbReference type="EMBL" id="CM026427">
    <property type="protein sequence ID" value="KAG0570846.1"/>
    <property type="molecule type" value="Genomic_DNA"/>
</dbReference>
<reference evidence="9 10" key="1">
    <citation type="submission" date="2020-06" db="EMBL/GenBank/DDBJ databases">
        <title>WGS assembly of Ceratodon purpureus strain R40.</title>
        <authorList>
            <person name="Carey S.B."/>
            <person name="Jenkins J."/>
            <person name="Shu S."/>
            <person name="Lovell J.T."/>
            <person name="Sreedasyam A."/>
            <person name="Maumus F."/>
            <person name="Tiley G.P."/>
            <person name="Fernandez-Pozo N."/>
            <person name="Barry K."/>
            <person name="Chen C."/>
            <person name="Wang M."/>
            <person name="Lipzen A."/>
            <person name="Daum C."/>
            <person name="Saski C.A."/>
            <person name="Payton A.C."/>
            <person name="Mcbreen J.C."/>
            <person name="Conrad R.E."/>
            <person name="Kollar L.M."/>
            <person name="Olsson S."/>
            <person name="Huttunen S."/>
            <person name="Landis J.B."/>
            <person name="Wickett N.J."/>
            <person name="Johnson M.G."/>
            <person name="Rensing S.A."/>
            <person name="Grimwood J."/>
            <person name="Schmutz J."/>
            <person name="Mcdaniel S.F."/>
        </authorList>
    </citation>
    <scope>NUCLEOTIDE SEQUENCE [LARGE SCALE GENOMIC DNA]</scope>
    <source>
        <strain evidence="9 10">R40</strain>
    </source>
</reference>
<evidence type="ECO:0000256" key="7">
    <source>
        <dbReference type="SAM" id="MobiDB-lite"/>
    </source>
</evidence>
<dbReference type="GO" id="GO:0009927">
    <property type="term" value="F:histidine phosphotransfer kinase activity"/>
    <property type="evidence" value="ECO:0007669"/>
    <property type="project" value="UniProtKB-UniRule"/>
</dbReference>
<dbReference type="PANTHER" id="PTHR28242:SF52">
    <property type="entry name" value="PHOSPHORELAY INTERMEDIATE PROTEIN YPD1"/>
    <property type="match status" value="1"/>
</dbReference>
<feature type="modified residue" description="Phosphohistidine" evidence="5">
    <location>
        <position position="122"/>
    </location>
</feature>
<keyword evidence="4" id="KW-0539">Nucleus</keyword>
<gene>
    <name evidence="9" type="ORF">KC19_6G191700</name>
</gene>
<feature type="compositionally biased region" description="Basic and acidic residues" evidence="7">
    <location>
        <begin position="28"/>
        <end position="44"/>
    </location>
</feature>
<name>A0A8T0HJ74_CERPU</name>